<gene>
    <name evidence="2" type="ORF">NPIL_636711</name>
    <name evidence="3" type="ORF">NPIL_636741</name>
</gene>
<evidence type="ECO:0000313" key="2">
    <source>
        <dbReference type="EMBL" id="GFT43002.1"/>
    </source>
</evidence>
<evidence type="ECO:0000313" key="4">
    <source>
        <dbReference type="Proteomes" id="UP000887013"/>
    </source>
</evidence>
<reference evidence="2" key="1">
    <citation type="submission" date="2020-08" db="EMBL/GenBank/DDBJ databases">
        <title>Multicomponent nature underlies the extraordinary mechanical properties of spider dragline silk.</title>
        <authorList>
            <person name="Kono N."/>
            <person name="Nakamura H."/>
            <person name="Mori M."/>
            <person name="Yoshida Y."/>
            <person name="Ohtoshi R."/>
            <person name="Malay A.D."/>
            <person name="Moran D.A.P."/>
            <person name="Tomita M."/>
            <person name="Numata K."/>
            <person name="Arakawa K."/>
        </authorList>
    </citation>
    <scope>NUCLEOTIDE SEQUENCE</scope>
</reference>
<dbReference type="OrthoDB" id="422540at2759"/>
<feature type="region of interest" description="Disordered" evidence="1">
    <location>
        <begin position="75"/>
        <end position="127"/>
    </location>
</feature>
<proteinExistence type="predicted"/>
<dbReference type="Proteomes" id="UP000887013">
    <property type="component" value="Unassembled WGS sequence"/>
</dbReference>
<organism evidence="2 4">
    <name type="scientific">Nephila pilipes</name>
    <name type="common">Giant wood spider</name>
    <name type="synonym">Nephila maculata</name>
    <dbReference type="NCBI Taxonomy" id="299642"/>
    <lineage>
        <taxon>Eukaryota</taxon>
        <taxon>Metazoa</taxon>
        <taxon>Ecdysozoa</taxon>
        <taxon>Arthropoda</taxon>
        <taxon>Chelicerata</taxon>
        <taxon>Arachnida</taxon>
        <taxon>Araneae</taxon>
        <taxon>Araneomorphae</taxon>
        <taxon>Entelegynae</taxon>
        <taxon>Araneoidea</taxon>
        <taxon>Nephilidae</taxon>
        <taxon>Nephila</taxon>
    </lineage>
</organism>
<dbReference type="EMBL" id="BMAW01064025">
    <property type="protein sequence ID" value="GFT43008.1"/>
    <property type="molecule type" value="Genomic_DNA"/>
</dbReference>
<sequence length="127" mass="14486">MEDLQTTTAKIIYGAFIRLPGEFLCPSIQITDPTTFERRLRDSMQRLSPPTTRHLGQNTSFEKYRSVKACLRSQRVGRHPSLSARKEKVSFQPNEVLDTGQEHSTGSSSRQETTTHSGSRVRFNPKY</sequence>
<feature type="compositionally biased region" description="Polar residues" evidence="1">
    <location>
        <begin position="102"/>
        <end position="118"/>
    </location>
</feature>
<dbReference type="AlphaFoldDB" id="A0A8X6P1X5"/>
<keyword evidence="4" id="KW-1185">Reference proteome</keyword>
<comment type="caution">
    <text evidence="2">The sequence shown here is derived from an EMBL/GenBank/DDBJ whole genome shotgun (WGS) entry which is preliminary data.</text>
</comment>
<evidence type="ECO:0000313" key="3">
    <source>
        <dbReference type="EMBL" id="GFT43008.1"/>
    </source>
</evidence>
<accession>A0A8X6P1X5</accession>
<protein>
    <submittedName>
        <fullName evidence="2">Uncharacterized protein</fullName>
    </submittedName>
</protein>
<dbReference type="EMBL" id="BMAW01064025">
    <property type="protein sequence ID" value="GFT43002.1"/>
    <property type="molecule type" value="Genomic_DNA"/>
</dbReference>
<name>A0A8X6P1X5_NEPPI</name>
<evidence type="ECO:0000256" key="1">
    <source>
        <dbReference type="SAM" id="MobiDB-lite"/>
    </source>
</evidence>